<evidence type="ECO:0000256" key="9">
    <source>
        <dbReference type="ARBA" id="ARBA00023125"/>
    </source>
</evidence>
<dbReference type="InterPro" id="IPR020588">
    <property type="entry name" value="RecA_ATP-bd"/>
</dbReference>
<comment type="function">
    <text evidence="13">DNA-dependent ATPase involved in processing of recombination intermediates, plays a role in repairing DNA breaks. Stimulates the branch migration of RecA-mediated strand transfer reactions, allowing the 3' invading strand to extend heteroduplex DNA faster. Binds ssDNA in the presence of ADP but not other nucleotides, has ATPase activity that is stimulated by ssDNA and various branched DNA structures, but inhibited by SSB. Does not have RecA's homology-searching function.</text>
</comment>
<proteinExistence type="inferred from homology"/>
<dbReference type="SUPFAM" id="SSF52540">
    <property type="entry name" value="P-loop containing nucleoside triphosphate hydrolases"/>
    <property type="match status" value="1"/>
</dbReference>
<dbReference type="Pfam" id="PF13541">
    <property type="entry name" value="ChlI"/>
    <property type="match status" value="1"/>
</dbReference>
<keyword evidence="2 11" id="KW-0547">Nucleotide-binding</keyword>
<dbReference type="Gene3D" id="3.40.50.300">
    <property type="entry name" value="P-loop containing nucleotide triphosphate hydrolases"/>
    <property type="match status" value="1"/>
</dbReference>
<evidence type="ECO:0000313" key="15">
    <source>
        <dbReference type="EMBL" id="PVA11709.1"/>
    </source>
</evidence>
<evidence type="ECO:0000256" key="2">
    <source>
        <dbReference type="ARBA" id="ARBA00022741"/>
    </source>
</evidence>
<feature type="binding site" evidence="11">
    <location>
        <begin position="96"/>
        <end position="103"/>
    </location>
    <ligand>
        <name>ATP</name>
        <dbReference type="ChEBI" id="CHEBI:30616"/>
    </ligand>
</feature>
<dbReference type="InterPro" id="IPR041166">
    <property type="entry name" value="Rubredoxin_2"/>
</dbReference>
<dbReference type="FunFam" id="3.40.50.300:FF:000050">
    <property type="entry name" value="DNA repair protein RadA"/>
    <property type="match status" value="1"/>
</dbReference>
<evidence type="ECO:0000313" key="16">
    <source>
        <dbReference type="Proteomes" id="UP000244446"/>
    </source>
</evidence>
<dbReference type="InterPro" id="IPR003593">
    <property type="entry name" value="AAA+_ATPase"/>
</dbReference>
<keyword evidence="5" id="KW-0378">Hydrolase</keyword>
<evidence type="ECO:0000256" key="6">
    <source>
        <dbReference type="ARBA" id="ARBA00022833"/>
    </source>
</evidence>
<protein>
    <recommendedName>
        <fullName evidence="11 12">DNA repair protein RadA</fullName>
    </recommendedName>
</protein>
<feature type="domain" description="RecA family profile 1" evidence="14">
    <location>
        <begin position="67"/>
        <end position="216"/>
    </location>
</feature>
<dbReference type="GO" id="GO:0016787">
    <property type="term" value="F:hydrolase activity"/>
    <property type="evidence" value="ECO:0007669"/>
    <property type="project" value="UniProtKB-KW"/>
</dbReference>
<dbReference type="GO" id="GO:0005829">
    <property type="term" value="C:cytosol"/>
    <property type="evidence" value="ECO:0007669"/>
    <property type="project" value="TreeGrafter"/>
</dbReference>
<dbReference type="Proteomes" id="UP000244446">
    <property type="component" value="Unassembled WGS sequence"/>
</dbReference>
<comment type="similarity">
    <text evidence="11 13">Belongs to the RecA family. RadA subfamily.</text>
</comment>
<keyword evidence="6 13" id="KW-0862">Zinc</keyword>
<feature type="region of interest" description="Lon-protease-like" evidence="11">
    <location>
        <begin position="352"/>
        <end position="455"/>
    </location>
</feature>
<dbReference type="InterPro" id="IPR014721">
    <property type="entry name" value="Ribsml_uS5_D2-typ_fold_subgr"/>
</dbReference>
<sequence length="455" mass="47050">MAKNQPTFTCTACGAAHTKWSGRCDACGAWNTIQEDEGLSAGPAANSLGARRGAGMTLTDLSAKEAPPPRTSSGMDELDRVLGGGLVPASAILVGGDPGIGKSTLLLQAAASFAGQGLKTIYVSGEEASAQVRMRGARLGLSDANVKLAAETNLRDILTTMEAEKPDLVIIDSIQTMWLDTIGSAPGSVSQVRAAAHELTSFAKRKGVSVVLVGHVTKDGQIAGPRVVEHMVDTVLYFEGERGHQFRILRAVKNRFGPADEIGVFEMTGAGLAQVTNPSALFLSERGKPSPGSVVFSGIEGTRPVLVELQALVAPSPHSQPRRAVVGWDGARLAMILAVLESRVGIPFAGLDVYLNVAGGMKISEPAADLAVAAALLSAREDAALPADTVIFGEISLSGALRPVGQTENRLKEARKLGFTSAIIPEGGKPGGKTGLKLTRAADLIGFVGDTFGAG</sequence>
<evidence type="ECO:0000256" key="11">
    <source>
        <dbReference type="HAMAP-Rule" id="MF_01498"/>
    </source>
</evidence>
<comment type="caution">
    <text evidence="15">The sequence shown here is derived from an EMBL/GenBank/DDBJ whole genome shotgun (WGS) entry which is preliminary data.</text>
</comment>
<reference evidence="15 16" key="1">
    <citation type="submission" date="2018-04" db="EMBL/GenBank/DDBJ databases">
        <title>Pelagivirga bohaiensis gen. nov., sp. nov., a bacterium isolated from the Bohai Sea.</title>
        <authorList>
            <person name="Ji X."/>
        </authorList>
    </citation>
    <scope>NUCLEOTIDE SEQUENCE [LARGE SCALE GENOMIC DNA]</scope>
    <source>
        <strain evidence="15 16">BH-SD19</strain>
    </source>
</reference>
<dbReference type="CDD" id="cd01121">
    <property type="entry name" value="RadA_SMS_N"/>
    <property type="match status" value="1"/>
</dbReference>
<dbReference type="GO" id="GO:0005524">
    <property type="term" value="F:ATP binding"/>
    <property type="evidence" value="ECO:0007669"/>
    <property type="project" value="UniProtKB-UniRule"/>
</dbReference>
<dbReference type="Pfam" id="PF18073">
    <property type="entry name" value="Zn_ribbon_LapB"/>
    <property type="match status" value="1"/>
</dbReference>
<evidence type="ECO:0000256" key="5">
    <source>
        <dbReference type="ARBA" id="ARBA00022801"/>
    </source>
</evidence>
<dbReference type="InterPro" id="IPR004504">
    <property type="entry name" value="DNA_repair_RadA"/>
</dbReference>
<evidence type="ECO:0000256" key="8">
    <source>
        <dbReference type="ARBA" id="ARBA00023016"/>
    </source>
</evidence>
<dbReference type="EMBL" id="QCYH01000001">
    <property type="protein sequence ID" value="PVA11709.1"/>
    <property type="molecule type" value="Genomic_DNA"/>
</dbReference>
<dbReference type="AlphaFoldDB" id="A0A2T7GBC2"/>
<dbReference type="RefSeq" id="WP_108690453.1">
    <property type="nucleotide sequence ID" value="NZ_QCYH01000001.1"/>
</dbReference>
<accession>A0A2T7GBC2</accession>
<dbReference type="PRINTS" id="PR01874">
    <property type="entry name" value="DNAREPAIRADA"/>
</dbReference>
<evidence type="ECO:0000256" key="10">
    <source>
        <dbReference type="ARBA" id="ARBA00023204"/>
    </source>
</evidence>
<evidence type="ECO:0000256" key="3">
    <source>
        <dbReference type="ARBA" id="ARBA00022763"/>
    </source>
</evidence>
<dbReference type="SMART" id="SM00382">
    <property type="entry name" value="AAA"/>
    <property type="match status" value="1"/>
</dbReference>
<dbReference type="GO" id="GO:0140664">
    <property type="term" value="F:ATP-dependent DNA damage sensor activity"/>
    <property type="evidence" value="ECO:0007669"/>
    <property type="project" value="InterPro"/>
</dbReference>
<dbReference type="Gene3D" id="3.30.230.10">
    <property type="match status" value="1"/>
</dbReference>
<dbReference type="Pfam" id="PF13481">
    <property type="entry name" value="AAA_25"/>
    <property type="match status" value="1"/>
</dbReference>
<dbReference type="GO" id="GO:0000725">
    <property type="term" value="P:recombinational repair"/>
    <property type="evidence" value="ECO:0007669"/>
    <property type="project" value="UniProtKB-UniRule"/>
</dbReference>
<dbReference type="HAMAP" id="MF_01498">
    <property type="entry name" value="RadA_bact"/>
    <property type="match status" value="1"/>
</dbReference>
<keyword evidence="10 11" id="KW-0234">DNA repair</keyword>
<dbReference type="InterPro" id="IPR020568">
    <property type="entry name" value="Ribosomal_Su5_D2-typ_SF"/>
</dbReference>
<comment type="function">
    <text evidence="11">Plays a role in repairing double-strand DNA breaks, probably involving stabilizing or processing branched DNA or blocked replication forks.</text>
</comment>
<keyword evidence="8 11" id="KW-0346">Stress response</keyword>
<evidence type="ECO:0000256" key="13">
    <source>
        <dbReference type="RuleBase" id="RU003555"/>
    </source>
</evidence>
<dbReference type="PANTHER" id="PTHR32472:SF10">
    <property type="entry name" value="DNA REPAIR PROTEIN RADA-LIKE PROTEIN"/>
    <property type="match status" value="1"/>
</dbReference>
<dbReference type="OrthoDB" id="9803906at2"/>
<dbReference type="InterPro" id="IPR027417">
    <property type="entry name" value="P-loop_NTPase"/>
</dbReference>
<dbReference type="NCBIfam" id="TIGR00416">
    <property type="entry name" value="sms"/>
    <property type="match status" value="1"/>
</dbReference>
<comment type="domain">
    <text evidence="11">The middle region has homology to RecA with ATPase motifs including the RadA KNRFG motif, while the C-terminus is homologous to Lon protease.</text>
</comment>
<dbReference type="GO" id="GO:0003684">
    <property type="term" value="F:damaged DNA binding"/>
    <property type="evidence" value="ECO:0007669"/>
    <property type="project" value="InterPro"/>
</dbReference>
<name>A0A2T7GBC2_9RHOB</name>
<keyword evidence="4 13" id="KW-0863">Zinc-finger</keyword>
<dbReference type="PROSITE" id="PS50162">
    <property type="entry name" value="RECA_2"/>
    <property type="match status" value="1"/>
</dbReference>
<dbReference type="PANTHER" id="PTHR32472">
    <property type="entry name" value="DNA REPAIR PROTEIN RADA"/>
    <property type="match status" value="1"/>
</dbReference>
<keyword evidence="7 11" id="KW-0067">ATP-binding</keyword>
<keyword evidence="9 11" id="KW-0238">DNA-binding</keyword>
<dbReference type="GO" id="GO:0008270">
    <property type="term" value="F:zinc ion binding"/>
    <property type="evidence" value="ECO:0007669"/>
    <property type="project" value="UniProtKB-KW"/>
</dbReference>
<dbReference type="SUPFAM" id="SSF54211">
    <property type="entry name" value="Ribosomal protein S5 domain 2-like"/>
    <property type="match status" value="1"/>
</dbReference>
<evidence type="ECO:0000256" key="12">
    <source>
        <dbReference type="NCBIfam" id="TIGR00416"/>
    </source>
</evidence>
<feature type="short sequence motif" description="RadA KNRFG motif" evidence="11">
    <location>
        <begin position="253"/>
        <end position="257"/>
    </location>
</feature>
<evidence type="ECO:0000256" key="7">
    <source>
        <dbReference type="ARBA" id="ARBA00022840"/>
    </source>
</evidence>
<keyword evidence="16" id="KW-1185">Reference proteome</keyword>
<keyword evidence="1 11" id="KW-0479">Metal-binding</keyword>
<organism evidence="15 16">
    <name type="scientific">Pelagivirga sediminicola</name>
    <dbReference type="NCBI Taxonomy" id="2170575"/>
    <lineage>
        <taxon>Bacteria</taxon>
        <taxon>Pseudomonadati</taxon>
        <taxon>Pseudomonadota</taxon>
        <taxon>Alphaproteobacteria</taxon>
        <taxon>Rhodobacterales</taxon>
        <taxon>Paracoccaceae</taxon>
        <taxon>Pelagivirga</taxon>
    </lineage>
</organism>
<keyword evidence="3 11" id="KW-0227">DNA damage</keyword>
<evidence type="ECO:0000259" key="14">
    <source>
        <dbReference type="PROSITE" id="PS50162"/>
    </source>
</evidence>
<evidence type="ECO:0000256" key="4">
    <source>
        <dbReference type="ARBA" id="ARBA00022771"/>
    </source>
</evidence>
<evidence type="ECO:0000256" key="1">
    <source>
        <dbReference type="ARBA" id="ARBA00022723"/>
    </source>
</evidence>
<gene>
    <name evidence="11" type="primary">radA</name>
    <name evidence="15" type="ORF">DC366_01750</name>
</gene>